<comment type="caution">
    <text evidence="1">The sequence shown here is derived from an EMBL/GenBank/DDBJ whole genome shotgun (WGS) entry which is preliminary data.</text>
</comment>
<gene>
    <name evidence="1" type="ORF">FEE95_00920</name>
</gene>
<protein>
    <submittedName>
        <fullName evidence="1">Uncharacterized protein</fullName>
    </submittedName>
</protein>
<dbReference type="Proteomes" id="UP000310314">
    <property type="component" value="Unassembled WGS sequence"/>
</dbReference>
<evidence type="ECO:0000313" key="1">
    <source>
        <dbReference type="EMBL" id="TMM58020.1"/>
    </source>
</evidence>
<dbReference type="OrthoDB" id="1403943at2"/>
<name>A0A5S3PSW1_9FLAO</name>
<reference evidence="1 2" key="1">
    <citation type="submission" date="2019-05" db="EMBL/GenBank/DDBJ databases">
        <authorList>
            <person name="Zhang J.-Y."/>
            <person name="Feg X."/>
            <person name="Du Z.-J."/>
        </authorList>
    </citation>
    <scope>NUCLEOTIDE SEQUENCE [LARGE SCALE GENOMIC DNA]</scope>
    <source>
        <strain evidence="1 2">RZ26</strain>
    </source>
</reference>
<sequence>MKYTTLFTIEIEHDYYSISKPDVFRIVPTEATEIVLRNAGLVTKFYNNKLYALVKHIQDTRPLLDLANNIKLQFFLEVVNSNFAQITNCKVADPYNNKLYFSNANSIIDGGEKSVEDELYLHERLPEFDNANTYLYNDLVRSGSNTAYECLKKINATTGNLNNNTQFRNLGKISYANPNSALTFTNLSRDVSLTTPNSAIDIKYFAYDTSSLLFDKEIKSTIIGPLENPNNIDFSGVQIKFSDDNHQPFTEGIYRVTINTQEEFFYFRPTNDWQPYLGLINIHNDDFVTRDEYRFLQPDGSFYMLPANPTEVDIRAYKIRFAPAQHLLKYKCRTNNVVDISDEDGVIQFERLVGTTTFQSTLPVRLKEEAIDTISVNLASSGTLTKTKLPGRNTLSLSEDENSYIISETYLNL</sequence>
<dbReference type="EMBL" id="VATY01000001">
    <property type="protein sequence ID" value="TMM58020.1"/>
    <property type="molecule type" value="Genomic_DNA"/>
</dbReference>
<evidence type="ECO:0000313" key="2">
    <source>
        <dbReference type="Proteomes" id="UP000310314"/>
    </source>
</evidence>
<organism evidence="1 2">
    <name type="scientific">Maribacter algarum</name>
    <name type="common">ex Zhang et al. 2020</name>
    <dbReference type="NCBI Taxonomy" id="2578118"/>
    <lineage>
        <taxon>Bacteria</taxon>
        <taxon>Pseudomonadati</taxon>
        <taxon>Bacteroidota</taxon>
        <taxon>Flavobacteriia</taxon>
        <taxon>Flavobacteriales</taxon>
        <taxon>Flavobacteriaceae</taxon>
        <taxon>Maribacter</taxon>
    </lineage>
</organism>
<dbReference type="AlphaFoldDB" id="A0A5S3PSW1"/>
<keyword evidence="2" id="KW-1185">Reference proteome</keyword>
<proteinExistence type="predicted"/>
<accession>A0A5S3PSW1</accession>
<dbReference type="RefSeq" id="WP_138655952.1">
    <property type="nucleotide sequence ID" value="NZ_VATY01000001.1"/>
</dbReference>